<keyword evidence="8 11" id="KW-0808">Transferase</keyword>
<accession>A0A8J6P5C7</accession>
<dbReference type="GO" id="GO:0008915">
    <property type="term" value="F:lipid-A-disaccharide synthase activity"/>
    <property type="evidence" value="ECO:0007669"/>
    <property type="project" value="UniProtKB-UniRule"/>
</dbReference>
<dbReference type="EMBL" id="JACNFK010000034">
    <property type="protein sequence ID" value="MBC8520085.1"/>
    <property type="molecule type" value="Genomic_DNA"/>
</dbReference>
<protein>
    <recommendedName>
        <fullName evidence="4 11">Lipid-A-disaccharide synthase</fullName>
        <ecNumber evidence="3 11">2.4.1.182</ecNumber>
    </recommendedName>
</protein>
<comment type="pathway">
    <text evidence="11">Bacterial outer membrane biogenesis; LPS lipid A biosynthesis.</text>
</comment>
<dbReference type="PANTHER" id="PTHR30372:SF4">
    <property type="entry name" value="LIPID-A-DISACCHARIDE SYNTHASE, MITOCHONDRIAL-RELATED"/>
    <property type="match status" value="1"/>
</dbReference>
<dbReference type="EC" id="2.4.1.182" evidence="3 11"/>
<evidence type="ECO:0000256" key="8">
    <source>
        <dbReference type="ARBA" id="ARBA00022679"/>
    </source>
</evidence>
<evidence type="ECO:0000256" key="2">
    <source>
        <dbReference type="ARBA" id="ARBA00007868"/>
    </source>
</evidence>
<organism evidence="12 13">
    <name type="scientific">Candidatus Thiopontia autotrophica</name>
    <dbReference type="NCBI Taxonomy" id="2841688"/>
    <lineage>
        <taxon>Bacteria</taxon>
        <taxon>Pseudomonadati</taxon>
        <taxon>Pseudomonadota</taxon>
        <taxon>Gammaproteobacteria</taxon>
        <taxon>Candidatus Thiopontia</taxon>
    </lineage>
</organism>
<dbReference type="InterPro" id="IPR003835">
    <property type="entry name" value="Glyco_trans_19"/>
</dbReference>
<comment type="similarity">
    <text evidence="2 11">Belongs to the LpxB family.</text>
</comment>
<reference evidence="12 13" key="1">
    <citation type="submission" date="2020-08" db="EMBL/GenBank/DDBJ databases">
        <title>Bridging the membrane lipid divide: bacteria of the FCB group superphylum have the potential to synthesize archaeal ether lipids.</title>
        <authorList>
            <person name="Villanueva L."/>
            <person name="Von Meijenfeldt F.A.B."/>
            <person name="Westbye A.B."/>
            <person name="Yadav S."/>
            <person name="Hopmans E.C."/>
            <person name="Dutilh B.E."/>
            <person name="Sinninghe Damste J.S."/>
        </authorList>
    </citation>
    <scope>NUCLEOTIDE SEQUENCE [LARGE SCALE GENOMIC DNA]</scope>
    <source>
        <strain evidence="12">NIOZ-UU100</strain>
    </source>
</reference>
<evidence type="ECO:0000256" key="6">
    <source>
        <dbReference type="ARBA" id="ARBA00022556"/>
    </source>
</evidence>
<dbReference type="Proteomes" id="UP000654401">
    <property type="component" value="Unassembled WGS sequence"/>
</dbReference>
<dbReference type="HAMAP" id="MF_00392">
    <property type="entry name" value="LpxB"/>
    <property type="match status" value="1"/>
</dbReference>
<keyword evidence="5 11" id="KW-0444">Lipid biosynthesis</keyword>
<evidence type="ECO:0000256" key="7">
    <source>
        <dbReference type="ARBA" id="ARBA00022676"/>
    </source>
</evidence>
<evidence type="ECO:0000256" key="3">
    <source>
        <dbReference type="ARBA" id="ARBA00012687"/>
    </source>
</evidence>
<evidence type="ECO:0000256" key="4">
    <source>
        <dbReference type="ARBA" id="ARBA00020902"/>
    </source>
</evidence>
<evidence type="ECO:0000256" key="5">
    <source>
        <dbReference type="ARBA" id="ARBA00022516"/>
    </source>
</evidence>
<comment type="function">
    <text evidence="1 11">Condensation of UDP-2,3-diacylglucosamine and 2,3-diacylglucosamine-1-phosphate to form lipid A disaccharide, a precursor of lipid A, a phosphorylated glycolipid that anchors the lipopolysaccharide to the outer membrane of the cell.</text>
</comment>
<evidence type="ECO:0000256" key="1">
    <source>
        <dbReference type="ARBA" id="ARBA00002056"/>
    </source>
</evidence>
<proteinExistence type="inferred from homology"/>
<name>A0A8J6P5C7_9GAMM</name>
<keyword evidence="9 11" id="KW-0443">Lipid metabolism</keyword>
<evidence type="ECO:0000256" key="9">
    <source>
        <dbReference type="ARBA" id="ARBA00023098"/>
    </source>
</evidence>
<keyword evidence="7 11" id="KW-0328">Glycosyltransferase</keyword>
<dbReference type="SUPFAM" id="SSF53756">
    <property type="entry name" value="UDP-Glycosyltransferase/glycogen phosphorylase"/>
    <property type="match status" value="1"/>
</dbReference>
<gene>
    <name evidence="11 12" type="primary">lpxB</name>
    <name evidence="12" type="ORF">H8D24_06745</name>
</gene>
<evidence type="ECO:0000256" key="10">
    <source>
        <dbReference type="ARBA" id="ARBA00048975"/>
    </source>
</evidence>
<dbReference type="GO" id="GO:0005543">
    <property type="term" value="F:phospholipid binding"/>
    <property type="evidence" value="ECO:0007669"/>
    <property type="project" value="TreeGrafter"/>
</dbReference>
<dbReference type="PANTHER" id="PTHR30372">
    <property type="entry name" value="LIPID-A-DISACCHARIDE SYNTHASE"/>
    <property type="match status" value="1"/>
</dbReference>
<keyword evidence="6 11" id="KW-0441">Lipid A biosynthesis</keyword>
<dbReference type="GO" id="GO:0016020">
    <property type="term" value="C:membrane"/>
    <property type="evidence" value="ECO:0007669"/>
    <property type="project" value="GOC"/>
</dbReference>
<dbReference type="AlphaFoldDB" id="A0A8J6P5C7"/>
<evidence type="ECO:0000313" key="13">
    <source>
        <dbReference type="Proteomes" id="UP000654401"/>
    </source>
</evidence>
<sequence>MSEYRIMVVAGEPSGDLHASRLLQQLNLRDHQFHCYGIGGKRMRQQGFNAVVGIEQMAVMGLIEIVRHFPYLFGVLRKMRALLKTDPPDLLILVDYPGFNMLLAKTAKKLGIKVLYYVSPKIWVWRVGRVHKIAKRVDHMALIFPFEAPYYERVGVAATYVGHPLVGEVSSSNSVEEARVKIGIDPDKKTIGLFPGSRRGEVQQLLPDLLKSAREIYVHDSKVQFVISQAPDLSSSLFSGVELFDDVPLTIVKGDVHTVIRGCDAIATASGTVTLEMALLETPMVVIYRVSPISYWLLSHLIKTEYISLVNIVAEREVVPELLQENASASSIAPYLLSILDDGEERRRVVGGLRDVKSRLGSGDSASRLADLVEEMLHEQ</sequence>
<evidence type="ECO:0000256" key="11">
    <source>
        <dbReference type="HAMAP-Rule" id="MF_00392"/>
    </source>
</evidence>
<dbReference type="UniPathway" id="UPA00973"/>
<comment type="caution">
    <text evidence="12">The sequence shown here is derived from an EMBL/GenBank/DDBJ whole genome shotgun (WGS) entry which is preliminary data.</text>
</comment>
<dbReference type="NCBIfam" id="TIGR00215">
    <property type="entry name" value="lpxB"/>
    <property type="match status" value="1"/>
</dbReference>
<dbReference type="GO" id="GO:0009245">
    <property type="term" value="P:lipid A biosynthetic process"/>
    <property type="evidence" value="ECO:0007669"/>
    <property type="project" value="UniProtKB-UniRule"/>
</dbReference>
<evidence type="ECO:0000313" key="12">
    <source>
        <dbReference type="EMBL" id="MBC8520085.1"/>
    </source>
</evidence>
<dbReference type="Pfam" id="PF02684">
    <property type="entry name" value="LpxB"/>
    <property type="match status" value="1"/>
</dbReference>
<comment type="catalytic activity">
    <reaction evidence="10 11">
        <text>a lipid X + a UDP-2-N,3-O-bis[(3R)-3-hydroxyacyl]-alpha-D-glucosamine = a lipid A disaccharide + UDP + H(+)</text>
        <dbReference type="Rhea" id="RHEA:67828"/>
        <dbReference type="ChEBI" id="CHEBI:15378"/>
        <dbReference type="ChEBI" id="CHEBI:58223"/>
        <dbReference type="ChEBI" id="CHEBI:137748"/>
        <dbReference type="ChEBI" id="CHEBI:176338"/>
        <dbReference type="ChEBI" id="CHEBI:176343"/>
        <dbReference type="EC" id="2.4.1.182"/>
    </reaction>
</comment>